<keyword evidence="2" id="KW-1185">Reference proteome</keyword>
<name>A0AAW9QIH1_9CHRO</name>
<dbReference type="AlphaFoldDB" id="A0AAW9QIH1"/>
<organism evidence="1 2">
    <name type="scientific">Pannus brasiliensis CCIBt3594</name>
    <dbReference type="NCBI Taxonomy" id="1427578"/>
    <lineage>
        <taxon>Bacteria</taxon>
        <taxon>Bacillati</taxon>
        <taxon>Cyanobacteriota</taxon>
        <taxon>Cyanophyceae</taxon>
        <taxon>Oscillatoriophycideae</taxon>
        <taxon>Chroococcales</taxon>
        <taxon>Microcystaceae</taxon>
        <taxon>Pannus</taxon>
    </lineage>
</organism>
<evidence type="ECO:0000313" key="2">
    <source>
        <dbReference type="Proteomes" id="UP001328733"/>
    </source>
</evidence>
<sequence>MSIANFNDGLRQARDEEQVLYDYWLSRARGDSPEELIEDFRRLFIEGRGYPEPRIYVALERLVKAKDAEIRFYNFFNRCCHILINRWQLQPTYQPAIPELIALLDNLPPARAGQYGTSNSLRHLVKNFTLSDHYVKLQRLSRVISAKYSDKSSSPVGTLINRYPYLYDHCLLGEESSQEHQQTVRQIKSKTERRFEVNLSRYVTYKVRLAQATRSPEMMREASRIIQPVQNPTLLNDKELNRALKQYVGTVENGCTYRSLSQNFLANTVYTPTYKNFKDDLYEYLVASVDYGRGQFNQKLYDILKNTLPQCDHQKPSEFLMLRTSSQLLNYLVVESGQKPDHYLFLDMIGNMGVTRTMGLLLKVVLMCRKVKPYLEKRFSILFNHYEGFSRDGVPWLVKSLENLQVAFSIHFGKADLSCLRQLQGD</sequence>
<dbReference type="EMBL" id="JBAFSM010000010">
    <property type="protein sequence ID" value="MEG3436790.1"/>
    <property type="molecule type" value="Genomic_DNA"/>
</dbReference>
<protein>
    <submittedName>
        <fullName evidence="1">Uncharacterized protein</fullName>
    </submittedName>
</protein>
<evidence type="ECO:0000313" key="1">
    <source>
        <dbReference type="EMBL" id="MEG3436790.1"/>
    </source>
</evidence>
<reference evidence="1 2" key="1">
    <citation type="submission" date="2024-01" db="EMBL/GenBank/DDBJ databases">
        <title>Genomic insights into the taxonomy and metabolism of the cyanobacterium Pannus brasiliensis CCIBt3594.</title>
        <authorList>
            <person name="Machado M."/>
            <person name="Botero N.B."/>
            <person name="Andreote A.P.D."/>
            <person name="Feitosa A.M.T."/>
            <person name="Popin R."/>
            <person name="Sivonen K."/>
            <person name="Fiore M.F."/>
        </authorList>
    </citation>
    <scope>NUCLEOTIDE SEQUENCE [LARGE SCALE GENOMIC DNA]</scope>
    <source>
        <strain evidence="1 2">CCIBt3594</strain>
    </source>
</reference>
<accession>A0AAW9QIH1</accession>
<gene>
    <name evidence="1" type="ORF">V0288_06625</name>
</gene>
<comment type="caution">
    <text evidence="1">The sequence shown here is derived from an EMBL/GenBank/DDBJ whole genome shotgun (WGS) entry which is preliminary data.</text>
</comment>
<dbReference type="RefSeq" id="WP_332864256.1">
    <property type="nucleotide sequence ID" value="NZ_JBAFSM010000010.1"/>
</dbReference>
<dbReference type="Proteomes" id="UP001328733">
    <property type="component" value="Unassembled WGS sequence"/>
</dbReference>
<proteinExistence type="predicted"/>